<evidence type="ECO:0000256" key="6">
    <source>
        <dbReference type="ARBA" id="ARBA00023125"/>
    </source>
</evidence>
<dbReference type="SMART" id="SM00448">
    <property type="entry name" value="REC"/>
    <property type="match status" value="1"/>
</dbReference>
<dbReference type="InterPro" id="IPR009057">
    <property type="entry name" value="Homeodomain-like_sf"/>
</dbReference>
<evidence type="ECO:0000259" key="9">
    <source>
        <dbReference type="PROSITE" id="PS01124"/>
    </source>
</evidence>
<keyword evidence="7" id="KW-0804">Transcription</keyword>
<dbReference type="Proteomes" id="UP000565468">
    <property type="component" value="Unassembled WGS sequence"/>
</dbReference>
<keyword evidence="5" id="KW-0805">Transcription regulation</keyword>
<dbReference type="Pfam" id="PF12833">
    <property type="entry name" value="HTH_18"/>
    <property type="match status" value="1"/>
</dbReference>
<keyword evidence="2" id="KW-0963">Cytoplasm</keyword>
<protein>
    <submittedName>
        <fullName evidence="11">Response regulator</fullName>
    </submittedName>
</protein>
<evidence type="ECO:0000313" key="11">
    <source>
        <dbReference type="EMBL" id="NMO95249.1"/>
    </source>
</evidence>
<organism evidence="11 12">
    <name type="scientific">Paenibacillus lemnae</name>
    <dbReference type="NCBI Taxonomy" id="1330551"/>
    <lineage>
        <taxon>Bacteria</taxon>
        <taxon>Bacillati</taxon>
        <taxon>Bacillota</taxon>
        <taxon>Bacilli</taxon>
        <taxon>Bacillales</taxon>
        <taxon>Paenibacillaceae</taxon>
        <taxon>Paenibacillus</taxon>
    </lineage>
</organism>
<dbReference type="SMART" id="SM00342">
    <property type="entry name" value="HTH_ARAC"/>
    <property type="match status" value="1"/>
</dbReference>
<keyword evidence="4" id="KW-0902">Two-component regulatory system</keyword>
<dbReference type="GO" id="GO:0005737">
    <property type="term" value="C:cytoplasm"/>
    <property type="evidence" value="ECO:0007669"/>
    <property type="project" value="UniProtKB-SubCell"/>
</dbReference>
<dbReference type="SUPFAM" id="SSF46689">
    <property type="entry name" value="Homeodomain-like"/>
    <property type="match status" value="2"/>
</dbReference>
<name>A0A848M4R7_PAELE</name>
<comment type="subcellular location">
    <subcellularLocation>
        <location evidence="1">Cytoplasm</location>
    </subcellularLocation>
</comment>
<feature type="domain" description="Response regulatory" evidence="10">
    <location>
        <begin position="3"/>
        <end position="119"/>
    </location>
</feature>
<dbReference type="RefSeq" id="WP_169503994.1">
    <property type="nucleotide sequence ID" value="NZ_JABBPN010000003.1"/>
</dbReference>
<evidence type="ECO:0000256" key="5">
    <source>
        <dbReference type="ARBA" id="ARBA00023015"/>
    </source>
</evidence>
<evidence type="ECO:0000256" key="8">
    <source>
        <dbReference type="PROSITE-ProRule" id="PRU00169"/>
    </source>
</evidence>
<evidence type="ECO:0000259" key="10">
    <source>
        <dbReference type="PROSITE" id="PS50110"/>
    </source>
</evidence>
<evidence type="ECO:0000256" key="2">
    <source>
        <dbReference type="ARBA" id="ARBA00022490"/>
    </source>
</evidence>
<dbReference type="PROSITE" id="PS50110">
    <property type="entry name" value="RESPONSE_REGULATORY"/>
    <property type="match status" value="1"/>
</dbReference>
<reference evidence="11 12" key="1">
    <citation type="submission" date="2020-04" db="EMBL/GenBank/DDBJ databases">
        <title>Paenibacillus algicola sp. nov., a novel marine bacterium producing alginate lyase.</title>
        <authorList>
            <person name="Huang H."/>
        </authorList>
    </citation>
    <scope>NUCLEOTIDE SEQUENCE [LARGE SCALE GENOMIC DNA]</scope>
    <source>
        <strain evidence="11 12">L7-75</strain>
    </source>
</reference>
<dbReference type="Pfam" id="PF00072">
    <property type="entry name" value="Response_reg"/>
    <property type="match status" value="1"/>
</dbReference>
<dbReference type="PANTHER" id="PTHR42713:SF3">
    <property type="entry name" value="TRANSCRIPTIONAL REGULATORY PROTEIN HPTR"/>
    <property type="match status" value="1"/>
</dbReference>
<evidence type="ECO:0000313" key="12">
    <source>
        <dbReference type="Proteomes" id="UP000565468"/>
    </source>
</evidence>
<evidence type="ECO:0000256" key="1">
    <source>
        <dbReference type="ARBA" id="ARBA00004496"/>
    </source>
</evidence>
<feature type="modified residue" description="4-aspartylphosphate" evidence="8">
    <location>
        <position position="54"/>
    </location>
</feature>
<comment type="caution">
    <text evidence="11">The sequence shown here is derived from an EMBL/GenBank/DDBJ whole genome shotgun (WGS) entry which is preliminary data.</text>
</comment>
<dbReference type="PROSITE" id="PS01124">
    <property type="entry name" value="HTH_ARAC_FAMILY_2"/>
    <property type="match status" value="1"/>
</dbReference>
<dbReference type="CDD" id="cd17536">
    <property type="entry name" value="REC_YesN-like"/>
    <property type="match status" value="1"/>
</dbReference>
<accession>A0A848M4R7</accession>
<dbReference type="GO" id="GO:0043565">
    <property type="term" value="F:sequence-specific DNA binding"/>
    <property type="evidence" value="ECO:0007669"/>
    <property type="project" value="InterPro"/>
</dbReference>
<evidence type="ECO:0000256" key="3">
    <source>
        <dbReference type="ARBA" id="ARBA00022553"/>
    </source>
</evidence>
<dbReference type="InterPro" id="IPR001789">
    <property type="entry name" value="Sig_transdc_resp-reg_receiver"/>
</dbReference>
<keyword evidence="3 8" id="KW-0597">Phosphoprotein</keyword>
<dbReference type="GO" id="GO:0003700">
    <property type="term" value="F:DNA-binding transcription factor activity"/>
    <property type="evidence" value="ECO:0007669"/>
    <property type="project" value="InterPro"/>
</dbReference>
<dbReference type="InterPro" id="IPR051552">
    <property type="entry name" value="HptR"/>
</dbReference>
<dbReference type="Gene3D" id="3.40.50.2300">
    <property type="match status" value="1"/>
</dbReference>
<gene>
    <name evidence="11" type="ORF">HII30_05530</name>
</gene>
<dbReference type="InterPro" id="IPR011006">
    <property type="entry name" value="CheY-like_superfamily"/>
</dbReference>
<dbReference type="AlphaFoldDB" id="A0A848M4R7"/>
<dbReference type="EMBL" id="JABBPN010000003">
    <property type="protein sequence ID" value="NMO95249.1"/>
    <property type="molecule type" value="Genomic_DNA"/>
</dbReference>
<sequence length="357" mass="41132">MYSVIVVDDERMIKYSLEKLIEDHPHFVVAGIASNGQEALALQEQHQAALIITDIRMPVMDGLQLIQALKARQDQAEIILLTGYAEFEYARQCLQMGAVDYLLKPVEVDQLYAALDRTYIKLQTLPAAPPSPRIDWVWRCKEYGSLLSELLWNTDSTALSEQLEIIREVLASEEAIRLGTSTAHYMELLHFVKQELARKSLWKIELRSEIGDFDGDIAELPSWFEQTLVDLMNDIRRSRSWGSRQVVEKAVDYLESNYQEETLTLKSTAARLGVSISYLSRSFSEEKGITFIQYLTQYRMSRASEYLQMPDLKTYEISQKVGYADYPHFARTFKKHYGISASSYRKKYLSDKNDMGE</sequence>
<proteinExistence type="predicted"/>
<keyword evidence="12" id="KW-1185">Reference proteome</keyword>
<dbReference type="Gene3D" id="1.10.10.60">
    <property type="entry name" value="Homeodomain-like"/>
    <property type="match status" value="2"/>
</dbReference>
<keyword evidence="6" id="KW-0238">DNA-binding</keyword>
<evidence type="ECO:0000256" key="7">
    <source>
        <dbReference type="ARBA" id="ARBA00023163"/>
    </source>
</evidence>
<feature type="domain" description="HTH araC/xylS-type" evidence="9">
    <location>
        <begin position="248"/>
        <end position="347"/>
    </location>
</feature>
<dbReference type="SUPFAM" id="SSF52172">
    <property type="entry name" value="CheY-like"/>
    <property type="match status" value="1"/>
</dbReference>
<dbReference type="InterPro" id="IPR018060">
    <property type="entry name" value="HTH_AraC"/>
</dbReference>
<dbReference type="GO" id="GO:0000160">
    <property type="term" value="P:phosphorelay signal transduction system"/>
    <property type="evidence" value="ECO:0007669"/>
    <property type="project" value="UniProtKB-KW"/>
</dbReference>
<dbReference type="PANTHER" id="PTHR42713">
    <property type="entry name" value="HISTIDINE KINASE-RELATED"/>
    <property type="match status" value="1"/>
</dbReference>
<evidence type="ECO:0000256" key="4">
    <source>
        <dbReference type="ARBA" id="ARBA00023012"/>
    </source>
</evidence>